<keyword evidence="6" id="KW-1185">Reference proteome</keyword>
<protein>
    <submittedName>
        <fullName evidence="5">MarR family transcriptional regulator</fullName>
    </submittedName>
</protein>
<dbReference type="Gene3D" id="1.10.10.10">
    <property type="entry name" value="Winged helix-like DNA-binding domain superfamily/Winged helix DNA-binding domain"/>
    <property type="match status" value="1"/>
</dbReference>
<keyword evidence="1" id="KW-0805">Transcription regulation</keyword>
<dbReference type="EMBL" id="CP041217">
    <property type="protein sequence ID" value="QDH20307.1"/>
    <property type="molecule type" value="Genomic_DNA"/>
</dbReference>
<dbReference type="InterPro" id="IPR036388">
    <property type="entry name" value="WH-like_DNA-bd_sf"/>
</dbReference>
<dbReference type="KEGG" id="saca:FFV09_05195"/>
<dbReference type="SMART" id="SM00529">
    <property type="entry name" value="HTH_DTXR"/>
    <property type="match status" value="1"/>
</dbReference>
<dbReference type="SUPFAM" id="SSF46785">
    <property type="entry name" value="Winged helix' DNA-binding domain"/>
    <property type="match status" value="1"/>
</dbReference>
<dbReference type="SMART" id="SM00347">
    <property type="entry name" value="HTH_MARR"/>
    <property type="match status" value="1"/>
</dbReference>
<keyword evidence="2" id="KW-0238">DNA-binding</keyword>
<dbReference type="PANTHER" id="PTHR42756">
    <property type="entry name" value="TRANSCRIPTIONAL REGULATOR, MARR"/>
    <property type="match status" value="1"/>
</dbReference>
<dbReference type="RefSeq" id="WP_141446710.1">
    <property type="nucleotide sequence ID" value="NZ_CP041217.1"/>
</dbReference>
<keyword evidence="3" id="KW-0804">Transcription</keyword>
<dbReference type="AlphaFoldDB" id="A0A4Y6UVM2"/>
<evidence type="ECO:0000256" key="1">
    <source>
        <dbReference type="ARBA" id="ARBA00023015"/>
    </source>
</evidence>
<dbReference type="PRINTS" id="PR00598">
    <property type="entry name" value="HTHMARR"/>
</dbReference>
<evidence type="ECO:0000313" key="5">
    <source>
        <dbReference type="EMBL" id="QDH20307.1"/>
    </source>
</evidence>
<feature type="domain" description="HTH marR-type" evidence="4">
    <location>
        <begin position="16"/>
        <end position="148"/>
    </location>
</feature>
<sequence>MTDTDTNTDTDTDAVDCEIRQSLDRVSSQMRRNYGESLRELNLYAGQDNLLYRLWLGDGITQMQLCEHLKCEPPTVTNMVKTLEQNGFIYRKKDGADARVMRIFLTDEGRALQQPVENKWRELREKLLHGISEEDRLMLRTLMRHMESNLA</sequence>
<evidence type="ECO:0000313" key="6">
    <source>
        <dbReference type="Proteomes" id="UP000316968"/>
    </source>
</evidence>
<name>A0A4Y6UVM2_SACBS</name>
<accession>A0A4Y6UVM2</accession>
<dbReference type="InterPro" id="IPR036390">
    <property type="entry name" value="WH_DNA-bd_sf"/>
</dbReference>
<dbReference type="GO" id="GO:0046914">
    <property type="term" value="F:transition metal ion binding"/>
    <property type="evidence" value="ECO:0007669"/>
    <property type="project" value="InterPro"/>
</dbReference>
<organism evidence="5 6">
    <name type="scientific">Saccharibacillus brassicae</name>
    <dbReference type="NCBI Taxonomy" id="2583377"/>
    <lineage>
        <taxon>Bacteria</taxon>
        <taxon>Bacillati</taxon>
        <taxon>Bacillota</taxon>
        <taxon>Bacilli</taxon>
        <taxon>Bacillales</taxon>
        <taxon>Paenibacillaceae</taxon>
        <taxon>Saccharibacillus</taxon>
    </lineage>
</organism>
<dbReference type="Pfam" id="PF01047">
    <property type="entry name" value="MarR"/>
    <property type="match status" value="1"/>
</dbReference>
<dbReference type="PANTHER" id="PTHR42756:SF1">
    <property type="entry name" value="TRANSCRIPTIONAL REPRESSOR OF EMRAB OPERON"/>
    <property type="match status" value="1"/>
</dbReference>
<gene>
    <name evidence="5" type="ORF">FFV09_05195</name>
</gene>
<reference evidence="5 6" key="1">
    <citation type="submission" date="2019-06" db="EMBL/GenBank/DDBJ databases">
        <title>Saccharibacillus brassicae sp. nov., an endophytic bacterium isolated from Chinese cabbage seeds (Brassica pekinensis).</title>
        <authorList>
            <person name="Jiang L."/>
            <person name="Lee J."/>
            <person name="Kim S.W."/>
        </authorList>
    </citation>
    <scope>NUCLEOTIDE SEQUENCE [LARGE SCALE GENOMIC DNA]</scope>
    <source>
        <strain evidence="6">KCTC 43072 / ATSA2</strain>
    </source>
</reference>
<dbReference type="PROSITE" id="PS50995">
    <property type="entry name" value="HTH_MARR_2"/>
    <property type="match status" value="1"/>
</dbReference>
<evidence type="ECO:0000259" key="4">
    <source>
        <dbReference type="PROSITE" id="PS50995"/>
    </source>
</evidence>
<evidence type="ECO:0000256" key="3">
    <source>
        <dbReference type="ARBA" id="ARBA00023163"/>
    </source>
</evidence>
<proteinExistence type="predicted"/>
<dbReference type="Proteomes" id="UP000316968">
    <property type="component" value="Chromosome"/>
</dbReference>
<dbReference type="InterPro" id="IPR022689">
    <property type="entry name" value="Iron_dep_repressor"/>
</dbReference>
<dbReference type="InterPro" id="IPR000835">
    <property type="entry name" value="HTH_MarR-typ"/>
</dbReference>
<dbReference type="GO" id="GO:0003700">
    <property type="term" value="F:DNA-binding transcription factor activity"/>
    <property type="evidence" value="ECO:0007669"/>
    <property type="project" value="InterPro"/>
</dbReference>
<evidence type="ECO:0000256" key="2">
    <source>
        <dbReference type="ARBA" id="ARBA00023125"/>
    </source>
</evidence>
<dbReference type="GO" id="GO:0003677">
    <property type="term" value="F:DNA binding"/>
    <property type="evidence" value="ECO:0007669"/>
    <property type="project" value="UniProtKB-KW"/>
</dbReference>
<dbReference type="OrthoDB" id="6400170at2"/>